<dbReference type="InterPro" id="IPR050330">
    <property type="entry name" value="Bact_OuterMem_StrucFunc"/>
</dbReference>
<keyword evidence="1 2" id="KW-0472">Membrane</keyword>
<reference evidence="4 5" key="1">
    <citation type="submission" date="2018-10" db="EMBL/GenBank/DDBJ databases">
        <title>Genomic Encyclopedia of Type Strains, Phase IV (KMG-IV): sequencing the most valuable type-strain genomes for metagenomic binning, comparative biology and taxonomic classification.</title>
        <authorList>
            <person name="Goeker M."/>
        </authorList>
    </citation>
    <scope>NUCLEOTIDE SEQUENCE [LARGE SCALE GENOMIC DNA]</scope>
    <source>
        <strain evidence="4 5">DSM 22228</strain>
    </source>
</reference>
<dbReference type="Gene3D" id="3.30.1330.60">
    <property type="entry name" value="OmpA-like domain"/>
    <property type="match status" value="1"/>
</dbReference>
<dbReference type="PANTHER" id="PTHR30329">
    <property type="entry name" value="STATOR ELEMENT OF FLAGELLAR MOTOR COMPLEX"/>
    <property type="match status" value="1"/>
</dbReference>
<dbReference type="GO" id="GO:0016020">
    <property type="term" value="C:membrane"/>
    <property type="evidence" value="ECO:0007669"/>
    <property type="project" value="UniProtKB-UniRule"/>
</dbReference>
<evidence type="ECO:0000313" key="4">
    <source>
        <dbReference type="EMBL" id="RKS86096.1"/>
    </source>
</evidence>
<dbReference type="InterPro" id="IPR006665">
    <property type="entry name" value="OmpA-like"/>
</dbReference>
<organism evidence="4 5">
    <name type="scientific">Orbus hercynius</name>
    <dbReference type="NCBI Taxonomy" id="593135"/>
    <lineage>
        <taxon>Bacteria</taxon>
        <taxon>Pseudomonadati</taxon>
        <taxon>Pseudomonadota</taxon>
        <taxon>Gammaproteobacteria</taxon>
        <taxon>Orbales</taxon>
        <taxon>Orbaceae</taxon>
        <taxon>Orbus</taxon>
    </lineage>
</organism>
<dbReference type="Proteomes" id="UP000278542">
    <property type="component" value="Unassembled WGS sequence"/>
</dbReference>
<keyword evidence="2" id="KW-0812">Transmembrane</keyword>
<dbReference type="PANTHER" id="PTHR30329:SF20">
    <property type="entry name" value="EXPORTED PROTEIN"/>
    <property type="match status" value="1"/>
</dbReference>
<feature type="transmembrane region" description="Helical" evidence="2">
    <location>
        <begin position="337"/>
        <end position="358"/>
    </location>
</feature>
<proteinExistence type="predicted"/>
<evidence type="ECO:0000313" key="5">
    <source>
        <dbReference type="Proteomes" id="UP000278542"/>
    </source>
</evidence>
<feature type="transmembrane region" description="Helical" evidence="2">
    <location>
        <begin position="31"/>
        <end position="48"/>
    </location>
</feature>
<dbReference type="CDD" id="cd07185">
    <property type="entry name" value="OmpA_C-like"/>
    <property type="match status" value="1"/>
</dbReference>
<name>A0A495RFW1_9GAMM</name>
<dbReference type="AlphaFoldDB" id="A0A495RFW1"/>
<protein>
    <submittedName>
        <fullName evidence="4">Outer membrane protein OmpA-like peptidoglycan-associated protein</fullName>
    </submittedName>
</protein>
<dbReference type="SUPFAM" id="SSF103088">
    <property type="entry name" value="OmpA-like"/>
    <property type="match status" value="1"/>
</dbReference>
<dbReference type="OrthoDB" id="345640at2"/>
<dbReference type="Pfam" id="PF00691">
    <property type="entry name" value="OmpA"/>
    <property type="match status" value="1"/>
</dbReference>
<keyword evidence="5" id="KW-1185">Reference proteome</keyword>
<dbReference type="PRINTS" id="PR01023">
    <property type="entry name" value="NAFLGMOTY"/>
</dbReference>
<comment type="caution">
    <text evidence="4">The sequence shown here is derived from an EMBL/GenBank/DDBJ whole genome shotgun (WGS) entry which is preliminary data.</text>
</comment>
<gene>
    <name evidence="4" type="ORF">DES39_1522</name>
</gene>
<evidence type="ECO:0000259" key="3">
    <source>
        <dbReference type="PROSITE" id="PS51123"/>
    </source>
</evidence>
<evidence type="ECO:0000256" key="2">
    <source>
        <dbReference type="SAM" id="Phobius"/>
    </source>
</evidence>
<dbReference type="RefSeq" id="WP_121145170.1">
    <property type="nucleotide sequence ID" value="NZ_RBWY01000002.1"/>
</dbReference>
<evidence type="ECO:0000256" key="1">
    <source>
        <dbReference type="PROSITE-ProRule" id="PRU00473"/>
    </source>
</evidence>
<dbReference type="InterPro" id="IPR036737">
    <property type="entry name" value="OmpA-like_sf"/>
</dbReference>
<accession>A0A495RFW1</accession>
<dbReference type="PROSITE" id="PS51123">
    <property type="entry name" value="OMPA_2"/>
    <property type="match status" value="1"/>
</dbReference>
<keyword evidence="2" id="KW-1133">Transmembrane helix</keyword>
<sequence>MNDYPWRIQIIYAAVLAFILLWIFLPIAIGWKLLGSVIVLVIAAALFYRQLQYRKLLNASTNNIAFLAEKLALLPARQRYRLPIFLVTGNNAKAFFPEDLTIAEQNIIVSSEAVWIYVDEYSELPIVFDSLVARWPDMLGRIGLFLAITPEEEDKQGLFTAKLQAFRQAWVDTCRVAKYRLPVYVSAHIGLNNLHYHDNAALPVYWYQMVDDRLSLLDEYRSPIDNWVNDKAISSLERQQRIALRAMLVEYQKWINTHVLAILCDPKQPIYKCIPTGTAIYPVNDKHIADNLIARWFAEISTLYLPNNVKLDQNITPPDRLVKFMPIAYPYSPIRKAVCNMIMISAFFLMAALGAAYWNNIKLIQQIHNDISTYDLIAMDSYAEKREALAVLKADRTLLNDYFKQGEPVKLGLGLYHGQRMLEPLNQAISRYVPEPPPVEIPPPEKIYITKKEIVIKEPDVIRLDSLSLFESGKSTLKPDSTKVLINALMEIKTQIKANNDVGFLILVAGHTDATGDANKNQLLSLDRAAAVRDWIIQTSDIPENCFAIQGYGAKKPLASNDTPEDRAQNRRVEISLVPQISTCKLVNEN</sequence>
<feature type="domain" description="OmpA-like" evidence="3">
    <location>
        <begin position="457"/>
        <end position="581"/>
    </location>
</feature>
<dbReference type="EMBL" id="RBWY01000002">
    <property type="protein sequence ID" value="RKS86096.1"/>
    <property type="molecule type" value="Genomic_DNA"/>
</dbReference>
<feature type="transmembrane region" description="Helical" evidence="2">
    <location>
        <begin position="7"/>
        <end position="25"/>
    </location>
</feature>